<dbReference type="InterPro" id="IPR000878">
    <property type="entry name" value="4pyrrol_Mease"/>
</dbReference>
<dbReference type="InterPro" id="IPR035996">
    <property type="entry name" value="4pyrrol_Methylase_sf"/>
</dbReference>
<dbReference type="Gene3D" id="3.40.50.150">
    <property type="entry name" value="Vaccinia Virus protein VP39"/>
    <property type="match status" value="1"/>
</dbReference>
<evidence type="ECO:0000313" key="8">
    <source>
        <dbReference type="Proteomes" id="UP000830055"/>
    </source>
</evidence>
<dbReference type="PANTHER" id="PTHR43182:SF1">
    <property type="entry name" value="COBALT-PRECORRIN-7 C(5)-METHYLTRANSFERASE"/>
    <property type="match status" value="1"/>
</dbReference>
<dbReference type="NCBIfam" id="TIGR02469">
    <property type="entry name" value="CbiT"/>
    <property type="match status" value="1"/>
</dbReference>
<dbReference type="Pfam" id="PF00590">
    <property type="entry name" value="TP_methylase"/>
    <property type="match status" value="1"/>
</dbReference>
<organism evidence="7 8">
    <name type="scientific">Desulfofustis limnaeus</name>
    <dbReference type="NCBI Taxonomy" id="2740163"/>
    <lineage>
        <taxon>Bacteria</taxon>
        <taxon>Pseudomonadati</taxon>
        <taxon>Thermodesulfobacteriota</taxon>
        <taxon>Desulfobulbia</taxon>
        <taxon>Desulfobulbales</taxon>
        <taxon>Desulfocapsaceae</taxon>
        <taxon>Desulfofustis</taxon>
    </lineage>
</organism>
<protein>
    <submittedName>
        <fullName evidence="7">Precorrin-6Y-methylase</fullName>
    </submittedName>
</protein>
<dbReference type="PANTHER" id="PTHR43182">
    <property type="entry name" value="COBALT-PRECORRIN-6B C(15)-METHYLTRANSFERASE (DECARBOXYLATING)"/>
    <property type="match status" value="1"/>
</dbReference>
<sequence>MHTIYVAGLVGDHLPEHIRALASSGGASLVASPTIHARVSEQLPEFASFPWIPITPLEPCLETVARQVGDGPVIILVTGDPLFYGVGRIVQKRFADRPVVFLPTVSTMQLCFARFGIAWDNAGFLSLHGRPLELLAERLQEQTLFVFTDARHNATVIARFLLGRIGETAVSSYLMHVAENLATTHERLFSGTLAAAAQQSFGQPHCLIVQKVHQPSSVPPYRFGLKEEDLVHSRGLITKNEIRAAVLHALALPERGVLWDIGAGSGSIGIEAARLFPALTVYAVERNPAEIANITNNRERFQCWNLVPVQGTAPSALAGLPRPDRVFVGGSGGNLEILLRYLSETIAAGAIMVVTAVRPETRQVAPALLAGQGCRVSISRVAVSRFDYPALAETRLNPIDIIQAEKRDG</sequence>
<comment type="pathway">
    <text evidence="1">Cofactor biosynthesis; adenosylcobalamin biosynthesis.</text>
</comment>
<evidence type="ECO:0000256" key="5">
    <source>
        <dbReference type="ARBA" id="ARBA00022691"/>
    </source>
</evidence>
<dbReference type="Proteomes" id="UP000830055">
    <property type="component" value="Chromosome"/>
</dbReference>
<dbReference type="InterPro" id="IPR012818">
    <property type="entry name" value="CbiE"/>
</dbReference>
<dbReference type="Gene3D" id="3.30.950.10">
    <property type="entry name" value="Methyltransferase, Cobalt-precorrin-4 Transmethylase, Domain 2"/>
    <property type="match status" value="1"/>
</dbReference>
<accession>A0ABM7W869</accession>
<evidence type="ECO:0000259" key="6">
    <source>
        <dbReference type="Pfam" id="PF00590"/>
    </source>
</evidence>
<gene>
    <name evidence="7" type="ORF">DPPLL_15490</name>
</gene>
<dbReference type="SUPFAM" id="SSF53335">
    <property type="entry name" value="S-adenosyl-L-methionine-dependent methyltransferases"/>
    <property type="match status" value="1"/>
</dbReference>
<dbReference type="CDD" id="cd11644">
    <property type="entry name" value="Precorrin-6Y-MT"/>
    <property type="match status" value="1"/>
</dbReference>
<dbReference type="InterPro" id="IPR006365">
    <property type="entry name" value="Cbl_synth_CobL"/>
</dbReference>
<evidence type="ECO:0000256" key="2">
    <source>
        <dbReference type="ARBA" id="ARBA00022573"/>
    </source>
</evidence>
<dbReference type="InterPro" id="IPR014776">
    <property type="entry name" value="4pyrrole_Mease_sub2"/>
</dbReference>
<name>A0ABM7W869_9BACT</name>
<evidence type="ECO:0000256" key="1">
    <source>
        <dbReference type="ARBA" id="ARBA00004953"/>
    </source>
</evidence>
<keyword evidence="3" id="KW-0489">Methyltransferase</keyword>
<dbReference type="NCBIfam" id="TIGR02467">
    <property type="entry name" value="CbiE"/>
    <property type="match status" value="1"/>
</dbReference>
<keyword evidence="4" id="KW-0808">Transferase</keyword>
<keyword evidence="5" id="KW-0949">S-adenosyl-L-methionine</keyword>
<proteinExistence type="predicted"/>
<evidence type="ECO:0000313" key="7">
    <source>
        <dbReference type="EMBL" id="BDD87184.1"/>
    </source>
</evidence>
<evidence type="ECO:0000256" key="3">
    <source>
        <dbReference type="ARBA" id="ARBA00022603"/>
    </source>
</evidence>
<evidence type="ECO:0000256" key="4">
    <source>
        <dbReference type="ARBA" id="ARBA00022679"/>
    </source>
</evidence>
<feature type="domain" description="Tetrapyrrole methylase" evidence="6">
    <location>
        <begin position="57"/>
        <end position="196"/>
    </location>
</feature>
<keyword evidence="8" id="KW-1185">Reference proteome</keyword>
<dbReference type="InterPro" id="IPR050714">
    <property type="entry name" value="Cobalamin_biosynth_MTase"/>
</dbReference>
<dbReference type="InterPro" id="IPR014008">
    <property type="entry name" value="Cbl_synth_MTase_CbiT"/>
</dbReference>
<dbReference type="InterPro" id="IPR029063">
    <property type="entry name" value="SAM-dependent_MTases_sf"/>
</dbReference>
<reference evidence="7 8" key="1">
    <citation type="submission" date="2022-01" db="EMBL/GenBank/DDBJ databases">
        <title>Desulfofustis limnae sp. nov., a novel mesophilic sulfate-reducing bacterium isolated from marsh soil.</title>
        <authorList>
            <person name="Watanabe M."/>
            <person name="Takahashi A."/>
            <person name="Kojima H."/>
            <person name="Fukui M."/>
        </authorList>
    </citation>
    <scope>NUCLEOTIDE SEQUENCE [LARGE SCALE GENOMIC DNA]</scope>
    <source>
        <strain evidence="7 8">PPLL</strain>
    </source>
</reference>
<dbReference type="EMBL" id="AP025516">
    <property type="protein sequence ID" value="BDD87184.1"/>
    <property type="molecule type" value="Genomic_DNA"/>
</dbReference>
<dbReference type="PIRSF" id="PIRSF036428">
    <property type="entry name" value="CobL"/>
    <property type="match status" value="1"/>
</dbReference>
<dbReference type="RefSeq" id="WP_284154220.1">
    <property type="nucleotide sequence ID" value="NZ_AP025516.1"/>
</dbReference>
<keyword evidence="2" id="KW-0169">Cobalamin biosynthesis</keyword>
<dbReference type="SUPFAM" id="SSF53790">
    <property type="entry name" value="Tetrapyrrole methylase"/>
    <property type="match status" value="1"/>
</dbReference>